<keyword evidence="1" id="KW-0121">Carboxypeptidase</keyword>
<accession>A0A3G8ZRM1</accession>
<evidence type="ECO:0000256" key="6">
    <source>
        <dbReference type="ARBA" id="ARBA00023268"/>
    </source>
</evidence>
<dbReference type="Pfam" id="PF00905">
    <property type="entry name" value="Transpeptidase"/>
    <property type="match status" value="1"/>
</dbReference>
<dbReference type="GO" id="GO:0030288">
    <property type="term" value="C:outer membrane-bounded periplasmic space"/>
    <property type="evidence" value="ECO:0007669"/>
    <property type="project" value="TreeGrafter"/>
</dbReference>
<feature type="region of interest" description="Disordered" evidence="9">
    <location>
        <begin position="1"/>
        <end position="42"/>
    </location>
</feature>
<feature type="compositionally biased region" description="Polar residues" evidence="9">
    <location>
        <begin position="29"/>
        <end position="42"/>
    </location>
</feature>
<dbReference type="PANTHER" id="PTHR32282">
    <property type="entry name" value="BINDING PROTEIN TRANSPEPTIDASE, PUTATIVE-RELATED"/>
    <property type="match status" value="1"/>
</dbReference>
<evidence type="ECO:0000259" key="12">
    <source>
        <dbReference type="Pfam" id="PF00912"/>
    </source>
</evidence>
<comment type="catalytic activity">
    <reaction evidence="7">
        <text>Preferential cleavage: (Ac)2-L-Lys-D-Ala-|-D-Ala. Also transpeptidation of peptidyl-alanyl moieties that are N-acyl substituents of D-alanine.</text>
        <dbReference type="EC" id="3.4.16.4"/>
    </reaction>
</comment>
<dbReference type="GO" id="GO:0006508">
    <property type="term" value="P:proteolysis"/>
    <property type="evidence" value="ECO:0007669"/>
    <property type="project" value="UniProtKB-KW"/>
</dbReference>
<evidence type="ECO:0000256" key="8">
    <source>
        <dbReference type="ARBA" id="ARBA00049902"/>
    </source>
</evidence>
<reference evidence="13 14" key="2">
    <citation type="submission" date="2018-12" db="EMBL/GenBank/DDBJ databases">
        <title>Nakamurella antarcticus sp. nov., isolated from Antarctica South Shetland Islands soil.</title>
        <authorList>
            <person name="Peng F."/>
        </authorList>
    </citation>
    <scope>NUCLEOTIDE SEQUENCE [LARGE SCALE GENOMIC DNA]</scope>
    <source>
        <strain evidence="13 14">S14-144</strain>
    </source>
</reference>
<dbReference type="SUPFAM" id="SSF56601">
    <property type="entry name" value="beta-lactamase/transpeptidase-like"/>
    <property type="match status" value="1"/>
</dbReference>
<dbReference type="SUPFAM" id="SSF53955">
    <property type="entry name" value="Lysozyme-like"/>
    <property type="match status" value="1"/>
</dbReference>
<dbReference type="InterPro" id="IPR005543">
    <property type="entry name" value="PASTA_dom"/>
</dbReference>
<organism evidence="13 14">
    <name type="scientific">Nakamurella antarctica</name>
    <dbReference type="NCBI Taxonomy" id="1902245"/>
    <lineage>
        <taxon>Bacteria</taxon>
        <taxon>Bacillati</taxon>
        <taxon>Actinomycetota</taxon>
        <taxon>Actinomycetes</taxon>
        <taxon>Nakamurellales</taxon>
        <taxon>Nakamurellaceae</taxon>
        <taxon>Nakamurella</taxon>
    </lineage>
</organism>
<keyword evidence="10" id="KW-1133">Transmembrane helix</keyword>
<keyword evidence="6" id="KW-0511">Multifunctional enzyme</keyword>
<dbReference type="InterPro" id="IPR050396">
    <property type="entry name" value="Glycosyltr_51/Transpeptidase"/>
</dbReference>
<feature type="domain" description="Penicillin-binding protein transpeptidase" evidence="11">
    <location>
        <begin position="455"/>
        <end position="693"/>
    </location>
</feature>
<evidence type="ECO:0000313" key="13">
    <source>
        <dbReference type="EMBL" id="AZI57144.1"/>
    </source>
</evidence>
<dbReference type="KEGG" id="nak:EH165_02145"/>
<keyword evidence="3" id="KW-0328">Glycosyltransferase</keyword>
<dbReference type="InterPro" id="IPR023346">
    <property type="entry name" value="Lysozyme-like_dom_sf"/>
</dbReference>
<keyword evidence="5" id="KW-0378">Hydrolase</keyword>
<protein>
    <submittedName>
        <fullName evidence="13">Penicillin-binding protein</fullName>
    </submittedName>
</protein>
<dbReference type="InterPro" id="IPR012338">
    <property type="entry name" value="Beta-lactam/transpept-like"/>
</dbReference>
<dbReference type="GO" id="GO:0008955">
    <property type="term" value="F:peptidoglycan glycosyltransferase activity"/>
    <property type="evidence" value="ECO:0007669"/>
    <property type="project" value="UniProtKB-EC"/>
</dbReference>
<dbReference type="Proteomes" id="UP000268084">
    <property type="component" value="Chromosome"/>
</dbReference>
<comment type="catalytic activity">
    <reaction evidence="8">
        <text>[GlcNAc-(1-&gt;4)-Mur2Ac(oyl-L-Ala-gamma-D-Glu-L-Lys-D-Ala-D-Ala)](n)-di-trans,octa-cis-undecaprenyl diphosphate + beta-D-GlcNAc-(1-&gt;4)-Mur2Ac(oyl-L-Ala-gamma-D-Glu-L-Lys-D-Ala-D-Ala)-di-trans,octa-cis-undecaprenyl diphosphate = [GlcNAc-(1-&gt;4)-Mur2Ac(oyl-L-Ala-gamma-D-Glu-L-Lys-D-Ala-D-Ala)](n+1)-di-trans,octa-cis-undecaprenyl diphosphate + di-trans,octa-cis-undecaprenyl diphosphate + H(+)</text>
        <dbReference type="Rhea" id="RHEA:23708"/>
        <dbReference type="Rhea" id="RHEA-COMP:9602"/>
        <dbReference type="Rhea" id="RHEA-COMP:9603"/>
        <dbReference type="ChEBI" id="CHEBI:15378"/>
        <dbReference type="ChEBI" id="CHEBI:58405"/>
        <dbReference type="ChEBI" id="CHEBI:60033"/>
        <dbReference type="ChEBI" id="CHEBI:78435"/>
        <dbReference type="EC" id="2.4.99.28"/>
    </reaction>
</comment>
<dbReference type="Gene3D" id="3.30.10.20">
    <property type="match status" value="1"/>
</dbReference>
<reference evidence="13 14" key="1">
    <citation type="submission" date="2018-11" db="EMBL/GenBank/DDBJ databases">
        <authorList>
            <person name="Da X."/>
        </authorList>
    </citation>
    <scope>NUCLEOTIDE SEQUENCE [LARGE SCALE GENOMIC DNA]</scope>
    <source>
        <strain evidence="13 14">S14-144</strain>
    </source>
</reference>
<keyword evidence="4" id="KW-0808">Transferase</keyword>
<dbReference type="GO" id="GO:0009002">
    <property type="term" value="F:serine-type D-Ala-D-Ala carboxypeptidase activity"/>
    <property type="evidence" value="ECO:0007669"/>
    <property type="project" value="UniProtKB-EC"/>
</dbReference>
<evidence type="ECO:0000259" key="11">
    <source>
        <dbReference type="Pfam" id="PF00905"/>
    </source>
</evidence>
<keyword evidence="10" id="KW-0472">Membrane</keyword>
<evidence type="ECO:0000256" key="7">
    <source>
        <dbReference type="ARBA" id="ARBA00034000"/>
    </source>
</evidence>
<proteinExistence type="predicted"/>
<dbReference type="Pfam" id="PF00912">
    <property type="entry name" value="Transgly"/>
    <property type="match status" value="1"/>
</dbReference>
<keyword evidence="2" id="KW-0645">Protease</keyword>
<dbReference type="AlphaFoldDB" id="A0A3G8ZRM1"/>
<dbReference type="Gene3D" id="3.40.710.10">
    <property type="entry name" value="DD-peptidase/beta-lactamase superfamily"/>
    <property type="match status" value="1"/>
</dbReference>
<keyword evidence="14" id="KW-1185">Reference proteome</keyword>
<sequence>MLQIGNGDPDVRYFPGRVGTSDVAHNGEGKSSNNQGSPIKTTYPKSVRVMSNLGRLTVGSLIGGVLVAILLLPYAAAAGLGATQVAQAVEGTDTVNMNLPAPERTVIQDKNGKPFAYLYDQNRTWVPFGDISQYLKDSIVSIEDRRFFDHFGVDWRGTARAALGQVAGKSSAGGGSTITQQYVKNYLYLIAAKTDADKAQAIESTPIRKLKEARIAINLEATVNSKNKILESYLNTVAFAPSVYGAEAASQYFFGKSAKNLELGEAAMLAGMVNNPNRYNPFNPDRIDDVMSRRDKVLNALVRDKKYSQATIAPLLGSKLPINQTDIPNGCISADTNSTLGTQGIGYFCQYVLNYLTSLPDKPFTEEQLKTGGYTITTTLDPDVMTKALTSVNTNAGDVAGAASRIADVLAIVEPGTTNTTRGRPVLALAVNRPYGLKEGQTVQKLATTFVPLGAGSTFKIFTAAAAMNNGVGTADVIDSPPVYTSPLAKNKEFKNAGEFPATMPLEQALATSPNTAFVSLEDQVGLAAVADMAVAMGLRGYSLDAGQVEPGFADLAGSYRDQITQQAIASFTLGVTPVSPLDLASVGATIASNGMWCPPTPVGSITDRNDAPVDWSTIPCEQVVPKELAQTLALAMEGDIAADGSQGYTGTAHASFEAGGWNMNNTVAGKTGTTQEYKSSAFLGFTPAYSGASLVWDFEPSPQPICQDPLSTCTFDEITAGSKKGMSGGSVPAKTWVDAMAPLYKDRAKEFFGAATAQYKNGLTKKVPDLLGKSTDDARAELVTQGYINDPTSVIDVFSDAPVGQVVDYHPRESAVQGAIVTLIVSKGKAATG</sequence>
<evidence type="ECO:0000256" key="3">
    <source>
        <dbReference type="ARBA" id="ARBA00022676"/>
    </source>
</evidence>
<dbReference type="EMBL" id="CP034170">
    <property type="protein sequence ID" value="AZI57144.1"/>
    <property type="molecule type" value="Genomic_DNA"/>
</dbReference>
<dbReference type="InterPro" id="IPR001264">
    <property type="entry name" value="Glyco_trans_51"/>
</dbReference>
<evidence type="ECO:0000256" key="4">
    <source>
        <dbReference type="ARBA" id="ARBA00022679"/>
    </source>
</evidence>
<dbReference type="PANTHER" id="PTHR32282:SF33">
    <property type="entry name" value="PEPTIDOGLYCAN GLYCOSYLTRANSFERASE"/>
    <property type="match status" value="1"/>
</dbReference>
<dbReference type="InterPro" id="IPR001460">
    <property type="entry name" value="PCN-bd_Tpept"/>
</dbReference>
<evidence type="ECO:0000256" key="9">
    <source>
        <dbReference type="SAM" id="MobiDB-lite"/>
    </source>
</evidence>
<dbReference type="CDD" id="cd06577">
    <property type="entry name" value="PASTA_pknB"/>
    <property type="match status" value="1"/>
</dbReference>
<dbReference type="GO" id="GO:0008658">
    <property type="term" value="F:penicillin binding"/>
    <property type="evidence" value="ECO:0007669"/>
    <property type="project" value="InterPro"/>
</dbReference>
<keyword evidence="10" id="KW-0812">Transmembrane</keyword>
<dbReference type="GO" id="GO:0009252">
    <property type="term" value="P:peptidoglycan biosynthetic process"/>
    <property type="evidence" value="ECO:0007669"/>
    <property type="project" value="TreeGrafter"/>
</dbReference>
<name>A0A3G8ZRM1_9ACTN</name>
<evidence type="ECO:0000256" key="5">
    <source>
        <dbReference type="ARBA" id="ARBA00022801"/>
    </source>
</evidence>
<gene>
    <name evidence="13" type="ORF">EH165_02145</name>
</gene>
<evidence type="ECO:0000313" key="14">
    <source>
        <dbReference type="Proteomes" id="UP000268084"/>
    </source>
</evidence>
<evidence type="ECO:0000256" key="10">
    <source>
        <dbReference type="SAM" id="Phobius"/>
    </source>
</evidence>
<evidence type="ECO:0000256" key="1">
    <source>
        <dbReference type="ARBA" id="ARBA00022645"/>
    </source>
</evidence>
<dbReference type="InterPro" id="IPR036950">
    <property type="entry name" value="PBP_transglycosylase"/>
</dbReference>
<evidence type="ECO:0000256" key="2">
    <source>
        <dbReference type="ARBA" id="ARBA00022670"/>
    </source>
</evidence>
<feature type="domain" description="Glycosyl transferase family 51" evidence="12">
    <location>
        <begin position="113"/>
        <end position="300"/>
    </location>
</feature>
<feature type="transmembrane region" description="Helical" evidence="10">
    <location>
        <begin position="53"/>
        <end position="76"/>
    </location>
</feature>
<dbReference type="Gene3D" id="1.10.3810.10">
    <property type="entry name" value="Biosynthetic peptidoglycan transglycosylase-like"/>
    <property type="match status" value="1"/>
</dbReference>
<dbReference type="OrthoDB" id="9766909at2"/>